<dbReference type="PANTHER" id="PTHR12387">
    <property type="entry name" value="26S PROTEASOME NON-ATPASE REGULATORY SUBUNIT 8"/>
    <property type="match status" value="1"/>
</dbReference>
<evidence type="ECO:0000313" key="1">
    <source>
        <dbReference type="EMBL" id="KAG8043411.1"/>
    </source>
</evidence>
<keyword evidence="2" id="KW-1185">Reference proteome</keyword>
<accession>A0A8J5V2H3</accession>
<dbReference type="GO" id="GO:0005634">
    <property type="term" value="C:nucleus"/>
    <property type="evidence" value="ECO:0007669"/>
    <property type="project" value="TreeGrafter"/>
</dbReference>
<dbReference type="InterPro" id="IPR006746">
    <property type="entry name" value="26S_Psome_Rpn12"/>
</dbReference>
<gene>
    <name evidence="1" type="ORF">GUJ93_ZPchr0458g22353</name>
</gene>
<sequence>MEPELEEVSHKLAWLNFACARGEFASCAALLLQLKVLLTKFTSLPPSFEKTPNAVQELKMARAIYEQAVIFSIKVKDQDAFKRNLCQLKSFYMDARFISS</sequence>
<dbReference type="Proteomes" id="UP000729402">
    <property type="component" value="Unassembled WGS sequence"/>
</dbReference>
<reference evidence="1" key="1">
    <citation type="journal article" date="2021" name="bioRxiv">
        <title>Whole Genome Assembly and Annotation of Northern Wild Rice, Zizania palustris L., Supports a Whole Genome Duplication in the Zizania Genus.</title>
        <authorList>
            <person name="Haas M."/>
            <person name="Kono T."/>
            <person name="Macchietto M."/>
            <person name="Millas R."/>
            <person name="McGilp L."/>
            <person name="Shao M."/>
            <person name="Duquette J."/>
            <person name="Hirsch C.N."/>
            <person name="Kimball J."/>
        </authorList>
    </citation>
    <scope>NUCLEOTIDE SEQUENCE</scope>
    <source>
        <tissue evidence="1">Fresh leaf tissue</tissue>
    </source>
</reference>
<evidence type="ECO:0000313" key="2">
    <source>
        <dbReference type="Proteomes" id="UP000729402"/>
    </source>
</evidence>
<name>A0A8J5V2H3_ZIZPA</name>
<dbReference type="AlphaFoldDB" id="A0A8J5V2H3"/>
<protein>
    <submittedName>
        <fullName evidence="1">Uncharacterized protein</fullName>
    </submittedName>
</protein>
<dbReference type="OrthoDB" id="605775at2759"/>
<reference evidence="1" key="2">
    <citation type="submission" date="2021-02" db="EMBL/GenBank/DDBJ databases">
        <authorList>
            <person name="Kimball J.A."/>
            <person name="Haas M.W."/>
            <person name="Macchietto M."/>
            <person name="Kono T."/>
            <person name="Duquette J."/>
            <person name="Shao M."/>
        </authorList>
    </citation>
    <scope>NUCLEOTIDE SEQUENCE</scope>
    <source>
        <tissue evidence="1">Fresh leaf tissue</tissue>
    </source>
</reference>
<organism evidence="1 2">
    <name type="scientific">Zizania palustris</name>
    <name type="common">Northern wild rice</name>
    <dbReference type="NCBI Taxonomy" id="103762"/>
    <lineage>
        <taxon>Eukaryota</taxon>
        <taxon>Viridiplantae</taxon>
        <taxon>Streptophyta</taxon>
        <taxon>Embryophyta</taxon>
        <taxon>Tracheophyta</taxon>
        <taxon>Spermatophyta</taxon>
        <taxon>Magnoliopsida</taxon>
        <taxon>Liliopsida</taxon>
        <taxon>Poales</taxon>
        <taxon>Poaceae</taxon>
        <taxon>BOP clade</taxon>
        <taxon>Oryzoideae</taxon>
        <taxon>Oryzeae</taxon>
        <taxon>Zizaniinae</taxon>
        <taxon>Zizania</taxon>
    </lineage>
</organism>
<dbReference type="GO" id="GO:0005829">
    <property type="term" value="C:cytosol"/>
    <property type="evidence" value="ECO:0007669"/>
    <property type="project" value="TreeGrafter"/>
</dbReference>
<dbReference type="GO" id="GO:0008541">
    <property type="term" value="C:proteasome regulatory particle, lid subcomplex"/>
    <property type="evidence" value="ECO:0007669"/>
    <property type="project" value="TreeGrafter"/>
</dbReference>
<dbReference type="GO" id="GO:0043161">
    <property type="term" value="P:proteasome-mediated ubiquitin-dependent protein catabolic process"/>
    <property type="evidence" value="ECO:0007669"/>
    <property type="project" value="TreeGrafter"/>
</dbReference>
<proteinExistence type="predicted"/>
<comment type="caution">
    <text evidence="1">The sequence shown here is derived from an EMBL/GenBank/DDBJ whole genome shotgun (WGS) entry which is preliminary data.</text>
</comment>
<dbReference type="EMBL" id="JAAALK010000953">
    <property type="protein sequence ID" value="KAG8043411.1"/>
    <property type="molecule type" value="Genomic_DNA"/>
</dbReference>
<dbReference type="PANTHER" id="PTHR12387:SF4">
    <property type="entry name" value="PCI DOMAIN-CONTAINING PROTEIN"/>
    <property type="match status" value="1"/>
</dbReference>